<dbReference type="GO" id="GO:0005741">
    <property type="term" value="C:mitochondrial outer membrane"/>
    <property type="evidence" value="ECO:0007669"/>
    <property type="project" value="TreeGrafter"/>
</dbReference>
<organism evidence="7 8">
    <name type="scientific">Apolygus lucorum</name>
    <name type="common">Small green plant bug</name>
    <name type="synonym">Lygocoris lucorum</name>
    <dbReference type="NCBI Taxonomy" id="248454"/>
    <lineage>
        <taxon>Eukaryota</taxon>
        <taxon>Metazoa</taxon>
        <taxon>Ecdysozoa</taxon>
        <taxon>Arthropoda</taxon>
        <taxon>Hexapoda</taxon>
        <taxon>Insecta</taxon>
        <taxon>Pterygota</taxon>
        <taxon>Neoptera</taxon>
        <taxon>Paraneoptera</taxon>
        <taxon>Hemiptera</taxon>
        <taxon>Heteroptera</taxon>
        <taxon>Panheteroptera</taxon>
        <taxon>Cimicomorpha</taxon>
        <taxon>Miridae</taxon>
        <taxon>Mirini</taxon>
        <taxon>Apolygus</taxon>
    </lineage>
</organism>
<feature type="transmembrane region" description="Helical" evidence="6">
    <location>
        <begin position="133"/>
        <end position="151"/>
    </location>
</feature>
<evidence type="ECO:0000313" key="8">
    <source>
        <dbReference type="Proteomes" id="UP000466442"/>
    </source>
</evidence>
<evidence type="ECO:0000313" key="7">
    <source>
        <dbReference type="EMBL" id="KAF6215134.1"/>
    </source>
</evidence>
<evidence type="ECO:0000256" key="1">
    <source>
        <dbReference type="ARBA" id="ARBA00004141"/>
    </source>
</evidence>
<dbReference type="AlphaFoldDB" id="A0A8S9Y2U3"/>
<feature type="transmembrane region" description="Helical" evidence="6">
    <location>
        <begin position="187"/>
        <end position="206"/>
    </location>
</feature>
<dbReference type="Proteomes" id="UP000466442">
    <property type="component" value="Unassembled WGS sequence"/>
</dbReference>
<evidence type="ECO:0000256" key="3">
    <source>
        <dbReference type="ARBA" id="ARBA00022692"/>
    </source>
</evidence>
<accession>A0A8S9Y2U3</accession>
<dbReference type="PANTHER" id="PTHR10057:SF0">
    <property type="entry name" value="TRANSLOCATOR PROTEIN"/>
    <property type="match status" value="1"/>
</dbReference>
<sequence length="258" mass="29891">MVIQVADVLIPIAASLIPNFGFWGGTYLYRDFFHSWHVPLKSEAQLAIRDLLTADVDIPKLREERDMLRLKMEEMGNSISSMDEKGQEQICRYAENLVRVNHDLVDKENHLTNFDKYRETAEESGVGLLPKRFWIMSVANSIMGVASYLVWKSYDHFYALAIYGSTVVLYWTYYPILFTFGSKRWSFYHASLINIAAVTTTCFFWNRSRIAGIMMLPFLGVLSYVAMEIYEVTQDDADVRLIAHRLRVHTPHISIRIV</sequence>
<evidence type="ECO:0000256" key="6">
    <source>
        <dbReference type="SAM" id="Phobius"/>
    </source>
</evidence>
<name>A0A8S9Y2U3_APOLU</name>
<dbReference type="CDD" id="cd15904">
    <property type="entry name" value="TSPO_MBR"/>
    <property type="match status" value="1"/>
</dbReference>
<evidence type="ECO:0000256" key="5">
    <source>
        <dbReference type="ARBA" id="ARBA00023136"/>
    </source>
</evidence>
<dbReference type="Gene3D" id="1.20.1260.100">
    <property type="entry name" value="TspO/MBR protein"/>
    <property type="match status" value="1"/>
</dbReference>
<comment type="subcellular location">
    <subcellularLocation>
        <location evidence="1">Membrane</location>
        <topology evidence="1">Multi-pass membrane protein</topology>
    </subcellularLocation>
</comment>
<comment type="similarity">
    <text evidence="2">Belongs to the TspO/BZRP family.</text>
</comment>
<gene>
    <name evidence="7" type="ORF">GE061_009884</name>
</gene>
<keyword evidence="8" id="KW-1185">Reference proteome</keyword>
<comment type="caution">
    <text evidence="7">The sequence shown here is derived from an EMBL/GenBank/DDBJ whole genome shotgun (WGS) entry which is preliminary data.</text>
</comment>
<evidence type="ECO:0000256" key="2">
    <source>
        <dbReference type="ARBA" id="ARBA00007524"/>
    </source>
</evidence>
<reference evidence="7" key="1">
    <citation type="journal article" date="2021" name="Mol. Ecol. Resour.">
        <title>Apolygus lucorum genome provides insights into omnivorousness and mesophyll feeding.</title>
        <authorList>
            <person name="Liu Y."/>
            <person name="Liu H."/>
            <person name="Wang H."/>
            <person name="Huang T."/>
            <person name="Liu B."/>
            <person name="Yang B."/>
            <person name="Yin L."/>
            <person name="Li B."/>
            <person name="Zhang Y."/>
            <person name="Zhang S."/>
            <person name="Jiang F."/>
            <person name="Zhang X."/>
            <person name="Ren Y."/>
            <person name="Wang B."/>
            <person name="Wang S."/>
            <person name="Lu Y."/>
            <person name="Wu K."/>
            <person name="Fan W."/>
            <person name="Wang G."/>
        </authorList>
    </citation>
    <scope>NUCLEOTIDE SEQUENCE</scope>
    <source>
        <strain evidence="7">12Hb</strain>
    </source>
</reference>
<dbReference type="InterPro" id="IPR004307">
    <property type="entry name" value="TspO_MBR"/>
</dbReference>
<feature type="transmembrane region" description="Helical" evidence="6">
    <location>
        <begin position="157"/>
        <end position="180"/>
    </location>
</feature>
<dbReference type="Pfam" id="PF03073">
    <property type="entry name" value="TspO_MBR"/>
    <property type="match status" value="1"/>
</dbReference>
<dbReference type="InterPro" id="IPR038330">
    <property type="entry name" value="TspO/MBR-related_sf"/>
</dbReference>
<keyword evidence="3 6" id="KW-0812">Transmembrane</keyword>
<keyword evidence="4 6" id="KW-1133">Transmembrane helix</keyword>
<proteinExistence type="inferred from homology"/>
<protein>
    <submittedName>
        <fullName evidence="7">Uncharacterized protein</fullName>
    </submittedName>
</protein>
<keyword evidence="5 6" id="KW-0472">Membrane</keyword>
<dbReference type="GO" id="GO:0033013">
    <property type="term" value="P:tetrapyrrole metabolic process"/>
    <property type="evidence" value="ECO:0007669"/>
    <property type="project" value="UniProtKB-ARBA"/>
</dbReference>
<dbReference type="PANTHER" id="PTHR10057">
    <property type="entry name" value="PERIPHERAL-TYPE BENZODIAZEPINE RECEPTOR"/>
    <property type="match status" value="1"/>
</dbReference>
<evidence type="ECO:0000256" key="4">
    <source>
        <dbReference type="ARBA" id="ARBA00022989"/>
    </source>
</evidence>
<dbReference type="EMBL" id="WIXP02000002">
    <property type="protein sequence ID" value="KAF6215134.1"/>
    <property type="molecule type" value="Genomic_DNA"/>
</dbReference>